<reference evidence="1" key="1">
    <citation type="submission" date="2014-09" db="EMBL/GenBank/DDBJ databases">
        <authorList>
            <person name="Magalhaes I.L.F."/>
            <person name="Oliveira U."/>
            <person name="Santos F.R."/>
            <person name="Vidigal T.H.D.A."/>
            <person name="Brescovit A.D."/>
            <person name="Santos A.J."/>
        </authorList>
    </citation>
    <scope>NUCLEOTIDE SEQUENCE</scope>
    <source>
        <tissue evidence="1">Shoot tissue taken approximately 20 cm above the soil surface</tissue>
    </source>
</reference>
<sequence length="46" mass="5289">MYYLNKSNLKLFVCCRRQSLHTLPLQVHLQDPRNVSVCAVIGKKSS</sequence>
<dbReference type="AlphaFoldDB" id="A0A0A9GTP8"/>
<organism evidence="1">
    <name type="scientific">Arundo donax</name>
    <name type="common">Giant reed</name>
    <name type="synonym">Donax arundinaceus</name>
    <dbReference type="NCBI Taxonomy" id="35708"/>
    <lineage>
        <taxon>Eukaryota</taxon>
        <taxon>Viridiplantae</taxon>
        <taxon>Streptophyta</taxon>
        <taxon>Embryophyta</taxon>
        <taxon>Tracheophyta</taxon>
        <taxon>Spermatophyta</taxon>
        <taxon>Magnoliopsida</taxon>
        <taxon>Liliopsida</taxon>
        <taxon>Poales</taxon>
        <taxon>Poaceae</taxon>
        <taxon>PACMAD clade</taxon>
        <taxon>Arundinoideae</taxon>
        <taxon>Arundineae</taxon>
        <taxon>Arundo</taxon>
    </lineage>
</organism>
<dbReference type="EMBL" id="GBRH01170987">
    <property type="protein sequence ID" value="JAE26909.1"/>
    <property type="molecule type" value="Transcribed_RNA"/>
</dbReference>
<name>A0A0A9GTP8_ARUDO</name>
<evidence type="ECO:0000313" key="1">
    <source>
        <dbReference type="EMBL" id="JAE26909.1"/>
    </source>
</evidence>
<proteinExistence type="predicted"/>
<accession>A0A0A9GTP8</accession>
<protein>
    <submittedName>
        <fullName evidence="1">Uncharacterized protein</fullName>
    </submittedName>
</protein>
<reference evidence="1" key="2">
    <citation type="journal article" date="2015" name="Data Brief">
        <title>Shoot transcriptome of the giant reed, Arundo donax.</title>
        <authorList>
            <person name="Barrero R.A."/>
            <person name="Guerrero F.D."/>
            <person name="Moolhuijzen P."/>
            <person name="Goolsby J.A."/>
            <person name="Tidwell J."/>
            <person name="Bellgard S.E."/>
            <person name="Bellgard M.I."/>
        </authorList>
    </citation>
    <scope>NUCLEOTIDE SEQUENCE</scope>
    <source>
        <tissue evidence="1">Shoot tissue taken approximately 20 cm above the soil surface</tissue>
    </source>
</reference>